<feature type="domain" description="AB hydrolase-1" evidence="2">
    <location>
        <begin position="352"/>
        <end position="460"/>
    </location>
</feature>
<organism evidence="3 4">
    <name type="scientific">Hymenobacter gelipurpurascens</name>
    <dbReference type="NCBI Taxonomy" id="89968"/>
    <lineage>
        <taxon>Bacteria</taxon>
        <taxon>Pseudomonadati</taxon>
        <taxon>Bacteroidota</taxon>
        <taxon>Cytophagia</taxon>
        <taxon>Cytophagales</taxon>
        <taxon>Hymenobacteraceae</taxon>
        <taxon>Hymenobacter</taxon>
    </lineage>
</organism>
<evidence type="ECO:0000256" key="1">
    <source>
        <dbReference type="SAM" id="SignalP"/>
    </source>
</evidence>
<proteinExistence type="predicted"/>
<feature type="signal peptide" evidence="1">
    <location>
        <begin position="1"/>
        <end position="19"/>
    </location>
</feature>
<dbReference type="EMBL" id="FYEW01000001">
    <property type="protein sequence ID" value="SNC63233.1"/>
    <property type="molecule type" value="Genomic_DNA"/>
</dbReference>
<dbReference type="InterPro" id="IPR000073">
    <property type="entry name" value="AB_hydrolase_1"/>
</dbReference>
<dbReference type="InterPro" id="IPR029058">
    <property type="entry name" value="AB_hydrolase_fold"/>
</dbReference>
<evidence type="ECO:0000259" key="2">
    <source>
        <dbReference type="Pfam" id="PF00561"/>
    </source>
</evidence>
<dbReference type="Gene3D" id="3.40.50.1820">
    <property type="entry name" value="alpha/beta hydrolase"/>
    <property type="match status" value="1"/>
</dbReference>
<gene>
    <name evidence="3" type="ORF">SAMN06265337_0833</name>
</gene>
<dbReference type="Pfam" id="PF00561">
    <property type="entry name" value="Abhydrolase_1"/>
    <property type="match status" value="1"/>
</dbReference>
<evidence type="ECO:0000313" key="4">
    <source>
        <dbReference type="Proteomes" id="UP000198131"/>
    </source>
</evidence>
<dbReference type="Proteomes" id="UP000198131">
    <property type="component" value="Unassembled WGS sequence"/>
</dbReference>
<sequence>MRVFLWLCLCLILPSYSLAQQLSLTGRILDEHTKAAVPFASIGIRSTALGTVADALGHFRFSIPAKNSSDSLLISCVGYQMRAVPVSAFLGHSPDIRLVPVGVQLAAVTVRPGKVKTKMFGRTGSSTLMGANLYTEPNLVDDGLAKEQGTILSIDPECLLQDFNFHVAFNRFKSVRFRLNIYSVKGGLPDHSLLTQDIQVEVTQPRGWVKVDLRPYHIYLEGHKEIAVTLQWLQSEAIEGQQKAFGVSAVPMPGHQVLSRNKSQDQWRVLPSSNLSFYLTADSYRSTGHSEPKSATSAESLLPDSLRYLRYLAAQVPTLSNPQRYGNNPAVGHYVAVKGARLYYERYGHGEPLLLLHGNGQSIAAFQEQIGELAKHFDVIAVDTRAQGKSQDQTTTDFTYDLFAEDMRQLLDSLHLRHVHVLGWSDGGNTALKLALKYPAYVNRLAIMGANLFPTPQAIEPDFLALLRKQLQHESVANPPDTNRLRLLRLLLQEPQMSFQELRNLAAPTLVMAGQHDLVLEPHTRALAKALPNGQLAIFSGATHYAPQEVPTDFNKAVLQFLRKP</sequence>
<accession>A0A212TB13</accession>
<dbReference type="SUPFAM" id="SSF53474">
    <property type="entry name" value="alpha/beta-Hydrolases"/>
    <property type="match status" value="1"/>
</dbReference>
<reference evidence="4" key="1">
    <citation type="submission" date="2017-06" db="EMBL/GenBank/DDBJ databases">
        <authorList>
            <person name="Varghese N."/>
            <person name="Submissions S."/>
        </authorList>
    </citation>
    <scope>NUCLEOTIDE SEQUENCE [LARGE SCALE GENOMIC DNA]</scope>
    <source>
        <strain evidence="4">DSM 11116</strain>
    </source>
</reference>
<dbReference type="RefSeq" id="WP_088842131.1">
    <property type="nucleotide sequence ID" value="NZ_FYEW01000001.1"/>
</dbReference>
<name>A0A212TB13_9BACT</name>
<keyword evidence="4" id="KW-1185">Reference proteome</keyword>
<dbReference type="Pfam" id="PF13715">
    <property type="entry name" value="CarbopepD_reg_2"/>
    <property type="match status" value="1"/>
</dbReference>
<dbReference type="GO" id="GO:0017171">
    <property type="term" value="F:serine hydrolase activity"/>
    <property type="evidence" value="ECO:0007669"/>
    <property type="project" value="TreeGrafter"/>
</dbReference>
<dbReference type="OrthoDB" id="2247630at2"/>
<dbReference type="AlphaFoldDB" id="A0A212TB13"/>
<keyword evidence="1" id="KW-0732">Signal</keyword>
<evidence type="ECO:0000313" key="3">
    <source>
        <dbReference type="EMBL" id="SNC63233.1"/>
    </source>
</evidence>
<protein>
    <submittedName>
        <fullName evidence="3">Pimeloyl-ACP methyl ester carboxylesterase</fullName>
    </submittedName>
</protein>
<feature type="chain" id="PRO_5013143623" evidence="1">
    <location>
        <begin position="20"/>
        <end position="565"/>
    </location>
</feature>
<dbReference type="PANTHER" id="PTHR46331:SF2">
    <property type="entry name" value="VALACYCLOVIR HYDROLASE"/>
    <property type="match status" value="1"/>
</dbReference>
<dbReference type="SUPFAM" id="SSF49464">
    <property type="entry name" value="Carboxypeptidase regulatory domain-like"/>
    <property type="match status" value="1"/>
</dbReference>
<dbReference type="InterPro" id="IPR008969">
    <property type="entry name" value="CarboxyPept-like_regulatory"/>
</dbReference>
<dbReference type="PANTHER" id="PTHR46331">
    <property type="entry name" value="VALACYCLOVIR HYDROLASE"/>
    <property type="match status" value="1"/>
</dbReference>